<dbReference type="AlphaFoldDB" id="A0A285KJX3"/>
<keyword evidence="2" id="KW-1185">Reference proteome</keyword>
<sequence>MIYEPDVMRDEIQCERCGHTTFSWGAEVCTWWPEGCQGDDRRVCPDCQTPDEVRELAELGCTAATFRAAIL</sequence>
<proteinExistence type="predicted"/>
<organism evidence="1 2">
    <name type="scientific">Paractinoplanes atraurantiacus</name>
    <dbReference type="NCBI Taxonomy" id="1036182"/>
    <lineage>
        <taxon>Bacteria</taxon>
        <taxon>Bacillati</taxon>
        <taxon>Actinomycetota</taxon>
        <taxon>Actinomycetes</taxon>
        <taxon>Micromonosporales</taxon>
        <taxon>Micromonosporaceae</taxon>
        <taxon>Paractinoplanes</taxon>
    </lineage>
</organism>
<reference evidence="2" key="1">
    <citation type="submission" date="2017-09" db="EMBL/GenBank/DDBJ databases">
        <authorList>
            <person name="Varghese N."/>
            <person name="Submissions S."/>
        </authorList>
    </citation>
    <scope>NUCLEOTIDE SEQUENCE [LARGE SCALE GENOMIC DNA]</scope>
    <source>
        <strain evidence="2">CGMCC 4.6857</strain>
    </source>
</reference>
<dbReference type="Proteomes" id="UP000219612">
    <property type="component" value="Unassembled WGS sequence"/>
</dbReference>
<evidence type="ECO:0000313" key="1">
    <source>
        <dbReference type="EMBL" id="SNY72895.1"/>
    </source>
</evidence>
<gene>
    <name evidence="1" type="ORF">SAMN05421748_14446</name>
</gene>
<evidence type="ECO:0000313" key="2">
    <source>
        <dbReference type="Proteomes" id="UP000219612"/>
    </source>
</evidence>
<dbReference type="EMBL" id="OBDY01000044">
    <property type="protein sequence ID" value="SNY72895.1"/>
    <property type="molecule type" value="Genomic_DNA"/>
</dbReference>
<protein>
    <submittedName>
        <fullName evidence="1">Uncharacterized protein</fullName>
    </submittedName>
</protein>
<accession>A0A285KJX3</accession>
<name>A0A285KJX3_9ACTN</name>